<dbReference type="PANTHER" id="PTHR10742:SF405">
    <property type="entry name" value="PEROXISOMAL N(1)-ACETYL-SPERMINE_SPERMIDINE OXIDASE"/>
    <property type="match status" value="1"/>
</dbReference>
<evidence type="ECO:0000256" key="8">
    <source>
        <dbReference type="SAM" id="Coils"/>
    </source>
</evidence>
<proteinExistence type="inferred from homology"/>
<dbReference type="GO" id="GO:0046592">
    <property type="term" value="F:polyamine oxidase activity"/>
    <property type="evidence" value="ECO:0007669"/>
    <property type="project" value="TreeGrafter"/>
</dbReference>
<dbReference type="InterPro" id="IPR011524">
    <property type="entry name" value="SARAH_dom"/>
</dbReference>
<gene>
    <name evidence="12" type="ORF">KOW79_002468</name>
</gene>
<evidence type="ECO:0000313" key="13">
    <source>
        <dbReference type="Proteomes" id="UP000824219"/>
    </source>
</evidence>
<dbReference type="SUPFAM" id="SSF54236">
    <property type="entry name" value="Ubiquitin-like"/>
    <property type="match status" value="1"/>
</dbReference>
<comment type="cofactor">
    <cofactor evidence="1">
        <name>FAD</name>
        <dbReference type="ChEBI" id="CHEBI:57692"/>
    </cofactor>
</comment>
<feature type="compositionally biased region" description="Polar residues" evidence="9">
    <location>
        <begin position="133"/>
        <end position="144"/>
    </location>
</feature>
<dbReference type="InterPro" id="IPR002937">
    <property type="entry name" value="Amino_oxidase"/>
</dbReference>
<dbReference type="AlphaFoldDB" id="A0A9D3P3S1"/>
<dbReference type="CDD" id="cd17222">
    <property type="entry name" value="RA_RASSF4"/>
    <property type="match status" value="1"/>
</dbReference>
<dbReference type="Gene3D" id="3.90.660.10">
    <property type="match status" value="1"/>
</dbReference>
<dbReference type="PANTHER" id="PTHR10742">
    <property type="entry name" value="FLAVIN MONOAMINE OXIDASE"/>
    <property type="match status" value="1"/>
</dbReference>
<protein>
    <submittedName>
        <fullName evidence="12">Uncharacterized protein</fullName>
    </submittedName>
</protein>
<dbReference type="GO" id="GO:0005737">
    <property type="term" value="C:cytoplasm"/>
    <property type="evidence" value="ECO:0007669"/>
    <property type="project" value="UniProtKB-SubCell"/>
</dbReference>
<evidence type="ECO:0000259" key="11">
    <source>
        <dbReference type="PROSITE" id="PS50951"/>
    </source>
</evidence>
<dbReference type="EMBL" id="JAHKSW010000003">
    <property type="protein sequence ID" value="KAG7334061.1"/>
    <property type="molecule type" value="Genomic_DNA"/>
</dbReference>
<dbReference type="Pfam" id="PF01593">
    <property type="entry name" value="Amino_oxidase"/>
    <property type="match status" value="1"/>
</dbReference>
<comment type="caution">
    <text evidence="12">The sequence shown here is derived from an EMBL/GenBank/DDBJ whole genome shotgun (WGS) entry which is preliminary data.</text>
</comment>
<dbReference type="InterPro" id="IPR029071">
    <property type="entry name" value="Ubiquitin-like_domsf"/>
</dbReference>
<organism evidence="12 13">
    <name type="scientific">Hemibagrus wyckioides</name>
    <dbReference type="NCBI Taxonomy" id="337641"/>
    <lineage>
        <taxon>Eukaryota</taxon>
        <taxon>Metazoa</taxon>
        <taxon>Chordata</taxon>
        <taxon>Craniata</taxon>
        <taxon>Vertebrata</taxon>
        <taxon>Euteleostomi</taxon>
        <taxon>Actinopterygii</taxon>
        <taxon>Neopterygii</taxon>
        <taxon>Teleostei</taxon>
        <taxon>Ostariophysi</taxon>
        <taxon>Siluriformes</taxon>
        <taxon>Bagridae</taxon>
        <taxon>Hemibagrus</taxon>
    </lineage>
</organism>
<evidence type="ECO:0000256" key="1">
    <source>
        <dbReference type="ARBA" id="ARBA00001974"/>
    </source>
</evidence>
<evidence type="ECO:0000256" key="5">
    <source>
        <dbReference type="ARBA" id="ARBA00022630"/>
    </source>
</evidence>
<dbReference type="Pfam" id="PF16517">
    <property type="entry name" value="Nore1-SARAH"/>
    <property type="match status" value="1"/>
</dbReference>
<reference evidence="12 13" key="1">
    <citation type="submission" date="2021-06" db="EMBL/GenBank/DDBJ databases">
        <title>Chromosome-level genome assembly of the red-tail catfish (Hemibagrus wyckioides).</title>
        <authorList>
            <person name="Shao F."/>
        </authorList>
    </citation>
    <scope>NUCLEOTIDE SEQUENCE [LARGE SCALE GENOMIC DNA]</scope>
    <source>
        <strain evidence="12">EC202008001</strain>
        <tissue evidence="12">Blood</tissue>
    </source>
</reference>
<evidence type="ECO:0000256" key="9">
    <source>
        <dbReference type="SAM" id="MobiDB-lite"/>
    </source>
</evidence>
<sequence>MNPAQISFIRVNEEKVISKSELLSILKTYNCYHEGRSFQLRLREEGGELIMEGLLNISWGLRRPIRLQMQDDHERFHFANAGLWRPESPGRDHRNENQKSPTQFSFESNNNEVTVPAKTSVDGLSSEEETPQLPRTRSDASFMNVQRRVKQRSSGDLQRVKRHRFSINGHFYNHKTSIFTPAYGSVTNVRVSSTVTSLQVLSLLLNKFRVKNKADEFALYFVHESGERTKIKDGEYPLVSRVLHGPCEKIARLFIMEKDLGEEVPYDVAQYIKFEMPVLNSFVTKLREEEEREISKLTEKYGVLKSMMLQQLKDISERVGAAQKLIKHGFRNVRIIEATSRSGGRIKTGSLDGKIIEIGANWIHGPSQENPVFRLASHYHLLDEECLSEENQSVEIDGLPPLFSSWLSSSGKKLEADLMAPAVEVFTTLLKKSQEFFKTSRTPMSSVGEFLKTEALRISNEEWKEDKARKLRQALFSTLLKLECGVSGTHTMDDVDLTTFGMYKSLPGLDCTFPGGYEGLINHMMNELPKDIVLFNKPVKCIHWNSIHSRASSKGRSCPVAVECFNGETFEADHIILTIPLGYMQKHHDTLLNPPLPQHKLHSMQRLGFGTNNKIFLEFEKPFWDEDCEVIFLIWEDEYDLQDHVYDMKTAWIRKMSCFTVLKPTERYGHIICGWIAGQESEYMETLPVEEVLHTMTKLLHRFTGNPTIAIKKLVRSRWFHDPYTCGSYSYVARDCSGQDIDNLAEPLPLRGSKAEPLQVLFAGEATHKSFFSTVHGALLTGWREADRLISHYNPSARKITANL</sequence>
<feature type="compositionally biased region" description="Basic and acidic residues" evidence="9">
    <location>
        <begin position="88"/>
        <end position="97"/>
    </location>
</feature>
<feature type="region of interest" description="Disordered" evidence="9">
    <location>
        <begin position="83"/>
        <end position="157"/>
    </location>
</feature>
<keyword evidence="8" id="KW-0175">Coiled coil</keyword>
<dbReference type="SUPFAM" id="SSF54373">
    <property type="entry name" value="FAD-linked reductases, C-terminal domain"/>
    <property type="match status" value="1"/>
</dbReference>
<evidence type="ECO:0000256" key="4">
    <source>
        <dbReference type="ARBA" id="ARBA00022490"/>
    </source>
</evidence>
<dbReference type="GO" id="GO:0007165">
    <property type="term" value="P:signal transduction"/>
    <property type="evidence" value="ECO:0007669"/>
    <property type="project" value="InterPro"/>
</dbReference>
<dbReference type="Gene3D" id="3.50.50.60">
    <property type="entry name" value="FAD/NAD(P)-binding domain"/>
    <property type="match status" value="1"/>
</dbReference>
<dbReference type="PROSITE" id="PS50951">
    <property type="entry name" value="SARAH"/>
    <property type="match status" value="1"/>
</dbReference>
<dbReference type="InterPro" id="IPR000159">
    <property type="entry name" value="RA_dom"/>
</dbReference>
<keyword evidence="13" id="KW-1185">Reference proteome</keyword>
<evidence type="ECO:0000256" key="2">
    <source>
        <dbReference type="ARBA" id="ARBA00004496"/>
    </source>
</evidence>
<feature type="domain" description="SARAH" evidence="11">
    <location>
        <begin position="268"/>
        <end position="315"/>
    </location>
</feature>
<evidence type="ECO:0000256" key="7">
    <source>
        <dbReference type="ARBA" id="ARBA00023002"/>
    </source>
</evidence>
<evidence type="ECO:0000259" key="10">
    <source>
        <dbReference type="PROSITE" id="PS50200"/>
    </source>
</evidence>
<dbReference type="SMART" id="SM00314">
    <property type="entry name" value="RA"/>
    <property type="match status" value="1"/>
</dbReference>
<dbReference type="CDD" id="cd21894">
    <property type="entry name" value="SARAH_RASSF4"/>
    <property type="match status" value="1"/>
</dbReference>
<accession>A0A9D3P3S1</accession>
<keyword evidence="6" id="KW-0274">FAD</keyword>
<feature type="compositionally biased region" description="Polar residues" evidence="9">
    <location>
        <begin position="98"/>
        <end position="113"/>
    </location>
</feature>
<evidence type="ECO:0000313" key="12">
    <source>
        <dbReference type="EMBL" id="KAG7334061.1"/>
    </source>
</evidence>
<feature type="domain" description="Ras-associating" evidence="10">
    <location>
        <begin position="172"/>
        <end position="260"/>
    </location>
</feature>
<dbReference type="InterPro" id="IPR033622">
    <property type="entry name" value="RASSF4_RA"/>
</dbReference>
<feature type="coiled-coil region" evidence="8">
    <location>
        <begin position="280"/>
        <end position="307"/>
    </location>
</feature>
<name>A0A9D3P3S1_9TELE</name>
<comment type="subcellular location">
    <subcellularLocation>
        <location evidence="2">Cytoplasm</location>
    </subcellularLocation>
</comment>
<dbReference type="GO" id="GO:0046203">
    <property type="term" value="P:spermidine catabolic process"/>
    <property type="evidence" value="ECO:0007669"/>
    <property type="project" value="TreeGrafter"/>
</dbReference>
<evidence type="ECO:0000256" key="3">
    <source>
        <dbReference type="ARBA" id="ARBA00005995"/>
    </source>
</evidence>
<dbReference type="InterPro" id="IPR050281">
    <property type="entry name" value="Flavin_monoamine_oxidase"/>
</dbReference>
<keyword evidence="7" id="KW-0560">Oxidoreductase</keyword>
<dbReference type="SUPFAM" id="SSF51905">
    <property type="entry name" value="FAD/NAD(P)-binding domain"/>
    <property type="match status" value="1"/>
</dbReference>
<dbReference type="Proteomes" id="UP000824219">
    <property type="component" value="Linkage Group LG03"/>
</dbReference>
<dbReference type="Gene3D" id="3.10.20.90">
    <property type="entry name" value="Phosphatidylinositol 3-kinase Catalytic Subunit, Chain A, domain 1"/>
    <property type="match status" value="1"/>
</dbReference>
<keyword evidence="5" id="KW-0285">Flavoprotein</keyword>
<evidence type="ECO:0000256" key="6">
    <source>
        <dbReference type="ARBA" id="ARBA00022827"/>
    </source>
</evidence>
<comment type="similarity">
    <text evidence="3">Belongs to the flavin monoamine oxidase family.</text>
</comment>
<dbReference type="Pfam" id="PF00788">
    <property type="entry name" value="RA"/>
    <property type="match status" value="1"/>
</dbReference>
<dbReference type="PROSITE" id="PS50200">
    <property type="entry name" value="RA"/>
    <property type="match status" value="1"/>
</dbReference>
<dbReference type="OrthoDB" id="2019015at2759"/>
<dbReference type="InterPro" id="IPR036188">
    <property type="entry name" value="FAD/NAD-bd_sf"/>
</dbReference>
<keyword evidence="4" id="KW-0963">Cytoplasm</keyword>